<dbReference type="CDD" id="cd00827">
    <property type="entry name" value="init_cond_enzymes"/>
    <property type="match status" value="1"/>
</dbReference>
<accession>J3A6C4</accession>
<evidence type="ECO:0000259" key="2">
    <source>
        <dbReference type="Pfam" id="PF12172"/>
    </source>
</evidence>
<dbReference type="AlphaFoldDB" id="J3A6C4"/>
<dbReference type="OrthoDB" id="9573at2157"/>
<evidence type="ECO:0000256" key="1">
    <source>
        <dbReference type="ARBA" id="ARBA00023229"/>
    </source>
</evidence>
<dbReference type="Gene3D" id="3.40.47.10">
    <property type="match status" value="1"/>
</dbReference>
<name>J3A6C4_9EURY</name>
<gene>
    <name evidence="3" type="ORF">HSB1_00840</name>
</gene>
<dbReference type="PANTHER" id="PTHR34075">
    <property type="entry name" value="BLR3430 PROTEIN"/>
    <property type="match status" value="1"/>
</dbReference>
<organism evidence="3 4">
    <name type="scientific">Halogranum salarium B-1</name>
    <dbReference type="NCBI Taxonomy" id="1210908"/>
    <lineage>
        <taxon>Archaea</taxon>
        <taxon>Methanobacteriati</taxon>
        <taxon>Methanobacteriota</taxon>
        <taxon>Stenosarchaea group</taxon>
        <taxon>Halobacteria</taxon>
        <taxon>Halobacteriales</taxon>
        <taxon>Haloferacaceae</taxon>
    </lineage>
</organism>
<proteinExistence type="predicted"/>
<evidence type="ECO:0000313" key="3">
    <source>
        <dbReference type="EMBL" id="EJN61043.1"/>
    </source>
</evidence>
<dbReference type="InterPro" id="IPR016039">
    <property type="entry name" value="Thiolase-like"/>
</dbReference>
<dbReference type="RefSeq" id="WP_009365428.1">
    <property type="nucleotide sequence ID" value="NZ_ALJD01000002.1"/>
</dbReference>
<dbReference type="SUPFAM" id="SSF50249">
    <property type="entry name" value="Nucleic acid-binding proteins"/>
    <property type="match status" value="1"/>
</dbReference>
<comment type="caution">
    <text evidence="3">The sequence shown here is derived from an EMBL/GenBank/DDBJ whole genome shotgun (WGS) entry which is preliminary data.</text>
</comment>
<keyword evidence="1" id="KW-0414">Isoprene biosynthesis</keyword>
<dbReference type="Proteomes" id="UP000007813">
    <property type="component" value="Unassembled WGS sequence"/>
</dbReference>
<evidence type="ECO:0000313" key="4">
    <source>
        <dbReference type="Proteomes" id="UP000007813"/>
    </source>
</evidence>
<dbReference type="Pfam" id="PF12172">
    <property type="entry name" value="zf-ChsH2"/>
    <property type="match status" value="1"/>
</dbReference>
<dbReference type="GO" id="GO:0008299">
    <property type="term" value="P:isoprenoid biosynthetic process"/>
    <property type="evidence" value="ECO:0007669"/>
    <property type="project" value="UniProtKB-KW"/>
</dbReference>
<reference evidence="3 4" key="1">
    <citation type="journal article" date="2012" name="J. Bacteriol.">
        <title>Draft Genome Sequence of the Extremely Halophilic Archaeon Halogranum salarium B-1T.</title>
        <authorList>
            <person name="Kim K.K."/>
            <person name="Lee K.C."/>
            <person name="Lee J.S."/>
        </authorList>
    </citation>
    <scope>NUCLEOTIDE SEQUENCE [LARGE SCALE GENOMIC DNA]</scope>
    <source>
        <strain evidence="3 4">B-1</strain>
    </source>
</reference>
<feature type="domain" description="ChsH2 rubredoxin-like zinc ribbon" evidence="2">
    <location>
        <begin position="350"/>
        <end position="378"/>
    </location>
</feature>
<dbReference type="PANTHER" id="PTHR34075:SF5">
    <property type="entry name" value="BLR3430 PROTEIN"/>
    <property type="match status" value="1"/>
</dbReference>
<dbReference type="EMBL" id="ALJD01000002">
    <property type="protein sequence ID" value="EJN61043.1"/>
    <property type="molecule type" value="Genomic_DNA"/>
</dbReference>
<dbReference type="InterPro" id="IPR022002">
    <property type="entry name" value="ChsH2_Znr"/>
</dbReference>
<sequence>MNGESQSVGVGIAGAGIYLPRYRIDADDIREAWGRFRASGVRSKAVAAADEDSLTMAADAATRALDATEVEAREIRCLAFGTTTPPLAEEDPTPRLGEFLGVPADATRRFLTGSTRAGTQALLTAVETGALPALVVTADCPRGEPDSPEGHAAGAGAAAFVLTEGGATRLAEHAEYAVDYPGTRFREVGSDRVEGLDVSAYDRQAFVECVGGAVGELGEDADPDTVALHAPDGKLPYRATKVLGVDTDAISSVTPVHEFGDLGAASPLVALATALETGHERILTVGYGSGSGADALLFDGDSAAVERSEAESEQVSYAEYLRLRGELTGDPPAGGGAAVSVPSWRRTREARYRLVAGQCPECDALTYPPEGACRACHALGEFERVALPRRGEVETVTTTSPGGAPPEFAQFGARGGDFAVAIVAFERDGQRVSMPVQVVDTAPEAVAAGDTVEATIRRIYTQEGVTRYGTKVRPIGRESVEN</sequence>
<dbReference type="InterPro" id="IPR052513">
    <property type="entry name" value="Thioester_dehydratase-like"/>
</dbReference>
<dbReference type="PATRIC" id="fig|1210908.3.peg.80"/>
<dbReference type="GO" id="GO:0016746">
    <property type="term" value="F:acyltransferase activity"/>
    <property type="evidence" value="ECO:0007669"/>
    <property type="project" value="InterPro"/>
</dbReference>
<dbReference type="eggNOG" id="arCOG01767">
    <property type="taxonomic scope" value="Archaea"/>
</dbReference>
<dbReference type="InterPro" id="IPR012340">
    <property type="entry name" value="NA-bd_OB-fold"/>
</dbReference>
<protein>
    <recommendedName>
        <fullName evidence="2">ChsH2 rubredoxin-like zinc ribbon domain-containing protein</fullName>
    </recommendedName>
</protein>
<dbReference type="SUPFAM" id="SSF53901">
    <property type="entry name" value="Thiolase-like"/>
    <property type="match status" value="2"/>
</dbReference>